<comment type="caution">
    <text evidence="2">The sequence shown here is derived from an EMBL/GenBank/DDBJ whole genome shotgun (WGS) entry which is preliminary data.</text>
</comment>
<organism evidence="2 3">
    <name type="scientific">Sphingobacterium corticibacter</name>
    <dbReference type="NCBI Taxonomy" id="2171749"/>
    <lineage>
        <taxon>Bacteria</taxon>
        <taxon>Pseudomonadati</taxon>
        <taxon>Bacteroidota</taxon>
        <taxon>Sphingobacteriia</taxon>
        <taxon>Sphingobacteriales</taxon>
        <taxon>Sphingobacteriaceae</taxon>
        <taxon>Sphingobacterium</taxon>
    </lineage>
</organism>
<protein>
    <submittedName>
        <fullName evidence="2">DUF4180 domain-containing protein</fullName>
    </submittedName>
</protein>
<dbReference type="InterPro" id="IPR025438">
    <property type="entry name" value="DUF4180"/>
</dbReference>
<keyword evidence="3" id="KW-1185">Reference proteome</keyword>
<evidence type="ECO:0000313" key="2">
    <source>
        <dbReference type="EMBL" id="PVH24293.1"/>
    </source>
</evidence>
<dbReference type="AlphaFoldDB" id="A0A2T8HFW2"/>
<proteinExistence type="predicted"/>
<sequence length="118" mass="13492">MVIDVHIFSKLKIAEIVPDKVLFNIDEWLDIIGNLYYQGFHGVIINERSIAPSFFDLRSKIAGEVLQKFSNYNIRLTIVGKFTDLSSNSLTDFIYESNKGRHINFVDSTSEALKTFSI</sequence>
<gene>
    <name evidence="2" type="ORF">DC487_14500</name>
</gene>
<dbReference type="Pfam" id="PF13788">
    <property type="entry name" value="DUF4180"/>
    <property type="match status" value="1"/>
</dbReference>
<name>A0A2T8HFW2_9SPHI</name>
<evidence type="ECO:0000259" key="1">
    <source>
        <dbReference type="Pfam" id="PF13788"/>
    </source>
</evidence>
<accession>A0A2T8HFW2</accession>
<dbReference type="OrthoDB" id="8595425at2"/>
<dbReference type="Proteomes" id="UP000245627">
    <property type="component" value="Unassembled WGS sequence"/>
</dbReference>
<dbReference type="EMBL" id="QDKG01000006">
    <property type="protein sequence ID" value="PVH24293.1"/>
    <property type="molecule type" value="Genomic_DNA"/>
</dbReference>
<dbReference type="RefSeq" id="WP_116776691.1">
    <property type="nucleotide sequence ID" value="NZ_QDKG01000006.1"/>
</dbReference>
<reference evidence="2 3" key="1">
    <citation type="submission" date="2018-04" db="EMBL/GenBank/DDBJ databases">
        <title>Sphingobacterium cortibacter sp. nov.</title>
        <authorList>
            <person name="Li Y."/>
        </authorList>
    </citation>
    <scope>NUCLEOTIDE SEQUENCE [LARGE SCALE GENOMIC DNA]</scope>
    <source>
        <strain evidence="2 3">2c-3</strain>
    </source>
</reference>
<feature type="domain" description="DUF4180" evidence="1">
    <location>
        <begin position="12"/>
        <end position="114"/>
    </location>
</feature>
<evidence type="ECO:0000313" key="3">
    <source>
        <dbReference type="Proteomes" id="UP000245627"/>
    </source>
</evidence>